<dbReference type="EMBL" id="JAZAQF010000028">
    <property type="protein sequence ID" value="MFG3816996.1"/>
    <property type="molecule type" value="Genomic_DNA"/>
</dbReference>
<feature type="region of interest" description="Disordered" evidence="1">
    <location>
        <begin position="201"/>
        <end position="273"/>
    </location>
</feature>
<evidence type="ECO:0000313" key="2">
    <source>
        <dbReference type="EMBL" id="MFG3816996.1"/>
    </source>
</evidence>
<proteinExistence type="predicted"/>
<evidence type="ECO:0000256" key="1">
    <source>
        <dbReference type="SAM" id="MobiDB-lite"/>
    </source>
</evidence>
<sequence>MTIQRQYSLPNCVLTLEGMDSLAEVGEARPTLSVLLTVNCQFPAHGQGFLCDRSFFERFAQVVSQYAQGCFSGIQSPQLPTAIDPSQPNVAVVPADGGKHRLSVMPPPNPEGPGDGPPQPIELLLTPLQLFDLVETIDQFYGDPKTLPDIQQVFSPVSRHDLVQAEPLVQRAAPVALGASGLAVAAGLLFMLPVPKVQQPKDVLRPTPTPTPQNQSALPSPATAPNPAKPQPQTRSLPAASPTSTSAAIPPSSVSVPSPLAGEGADTLLTPAKPVTDPKQLAALERYLLGQLDQAWTDRQNLALTLNYRVSVGEDGSIVGYLPENAMAQEAIARTPLPKLLFKPLDRANTGEPLATFQVSFSAAQGVQVIPMESVNASNAAVNRIQNPSLSDAIARETARAQLEKSLRTAWQGKSAPSMPLMYDVRTNAVGIAVDADPANRNAAQKPFPLGPLLNPAASAIKGDNGKVQLAPLAQFRVVFWPDGSIDVRS</sequence>
<evidence type="ECO:0000313" key="3">
    <source>
        <dbReference type="Proteomes" id="UP001604335"/>
    </source>
</evidence>
<dbReference type="Pfam" id="PF14233">
    <property type="entry name" value="DUF4335"/>
    <property type="match status" value="1"/>
</dbReference>
<gene>
    <name evidence="2" type="ORF">VPK24_05055</name>
</gene>
<dbReference type="RefSeq" id="WP_393011015.1">
    <property type="nucleotide sequence ID" value="NZ_JAZAQF010000028.1"/>
</dbReference>
<protein>
    <submittedName>
        <fullName evidence="2">DUF4335 domain-containing protein</fullName>
    </submittedName>
</protein>
<feature type="compositionally biased region" description="Low complexity" evidence="1">
    <location>
        <begin position="236"/>
        <end position="261"/>
    </location>
</feature>
<comment type="caution">
    <text evidence="2">The sequence shown here is derived from an EMBL/GenBank/DDBJ whole genome shotgun (WGS) entry which is preliminary data.</text>
</comment>
<dbReference type="InterPro" id="IPR025569">
    <property type="entry name" value="DUF4335"/>
</dbReference>
<name>A0ABW7C7J1_9CYAN</name>
<organism evidence="2 3">
    <name type="scientific">Limnothrix redekei LRLZ20PSL1</name>
    <dbReference type="NCBI Taxonomy" id="3112953"/>
    <lineage>
        <taxon>Bacteria</taxon>
        <taxon>Bacillati</taxon>
        <taxon>Cyanobacteriota</taxon>
        <taxon>Cyanophyceae</taxon>
        <taxon>Pseudanabaenales</taxon>
        <taxon>Pseudanabaenaceae</taxon>
        <taxon>Limnothrix</taxon>
    </lineage>
</organism>
<dbReference type="Proteomes" id="UP001604335">
    <property type="component" value="Unassembled WGS sequence"/>
</dbReference>
<accession>A0ABW7C7J1</accession>
<keyword evidence="3" id="KW-1185">Reference proteome</keyword>
<reference evidence="3" key="1">
    <citation type="journal article" date="2024" name="Algal Res.">
        <title>Biochemical, toxicological and genomic investigation of a high-biomass producing Limnothrix strain isolated from Italian shallow drinking water reservoir.</title>
        <authorList>
            <person name="Simonazzi M."/>
            <person name="Shishido T.K."/>
            <person name="Delbaje E."/>
            <person name="Wahlsten M."/>
            <person name="Fewer D.P."/>
            <person name="Sivonen K."/>
            <person name="Pezzolesi L."/>
            <person name="Pistocchi R."/>
        </authorList>
    </citation>
    <scope>NUCLEOTIDE SEQUENCE [LARGE SCALE GENOMIC DNA]</scope>
    <source>
        <strain evidence="3">LRLZ20PSL1</strain>
    </source>
</reference>